<dbReference type="InterPro" id="IPR004680">
    <property type="entry name" value="Cit_transptr-like_dom"/>
</dbReference>
<sequence length="207" mass="21731">MSELTVATTIFVVTYAVIISERLDRTVVALAGGALMIAFGVLDQEQAVAAIDFNTLALLVGMMILVNILKRTGIFRYAGWRTAIAVGGSPWRLMVGFALFTAVASAFLDNVTTILLMVPVTIAICDDLGFDSRPFLITQVIASNVGGTATLIGDPPNILIGSGTGPDFLAFITNLGPLVVLLVPLTIAGFWIVYGRADRLASPSAAA</sequence>
<dbReference type="PANTHER" id="PTHR43568:SF1">
    <property type="entry name" value="P PROTEIN"/>
    <property type="match status" value="1"/>
</dbReference>
<proteinExistence type="predicted"/>
<evidence type="ECO:0000256" key="5">
    <source>
        <dbReference type="ARBA" id="ARBA00023136"/>
    </source>
</evidence>
<gene>
    <name evidence="8" type="ORF">AVDCRST_MAG73-1564</name>
</gene>
<reference evidence="8" key="1">
    <citation type="submission" date="2020-02" db="EMBL/GenBank/DDBJ databases">
        <authorList>
            <person name="Meier V. D."/>
        </authorList>
    </citation>
    <scope>NUCLEOTIDE SEQUENCE</scope>
    <source>
        <strain evidence="8">AVDCRST_MAG73</strain>
    </source>
</reference>
<feature type="transmembrane region" description="Helical" evidence="6">
    <location>
        <begin position="90"/>
        <end position="108"/>
    </location>
</feature>
<evidence type="ECO:0000259" key="7">
    <source>
        <dbReference type="Pfam" id="PF03600"/>
    </source>
</evidence>
<dbReference type="GO" id="GO:0016020">
    <property type="term" value="C:membrane"/>
    <property type="evidence" value="ECO:0007669"/>
    <property type="project" value="UniProtKB-SubCell"/>
</dbReference>
<keyword evidence="3 6" id="KW-0812">Transmembrane</keyword>
<organism evidence="8">
    <name type="scientific">uncultured Thermomicrobiales bacterium</name>
    <dbReference type="NCBI Taxonomy" id="1645740"/>
    <lineage>
        <taxon>Bacteria</taxon>
        <taxon>Pseudomonadati</taxon>
        <taxon>Thermomicrobiota</taxon>
        <taxon>Thermomicrobia</taxon>
        <taxon>Thermomicrobiales</taxon>
        <taxon>environmental samples</taxon>
    </lineage>
</organism>
<accession>A0A6J4U165</accession>
<evidence type="ECO:0000256" key="1">
    <source>
        <dbReference type="ARBA" id="ARBA00004141"/>
    </source>
</evidence>
<feature type="non-terminal residue" evidence="8">
    <location>
        <position position="207"/>
    </location>
</feature>
<evidence type="ECO:0000256" key="6">
    <source>
        <dbReference type="SAM" id="Phobius"/>
    </source>
</evidence>
<feature type="transmembrane region" description="Helical" evidence="6">
    <location>
        <begin position="168"/>
        <end position="194"/>
    </location>
</feature>
<dbReference type="Pfam" id="PF03600">
    <property type="entry name" value="CitMHS"/>
    <property type="match status" value="1"/>
</dbReference>
<keyword evidence="2" id="KW-0813">Transport</keyword>
<evidence type="ECO:0000256" key="4">
    <source>
        <dbReference type="ARBA" id="ARBA00022989"/>
    </source>
</evidence>
<keyword evidence="4 6" id="KW-1133">Transmembrane helix</keyword>
<dbReference type="GO" id="GO:0055085">
    <property type="term" value="P:transmembrane transport"/>
    <property type="evidence" value="ECO:0007669"/>
    <property type="project" value="InterPro"/>
</dbReference>
<feature type="transmembrane region" description="Helical" evidence="6">
    <location>
        <begin position="48"/>
        <end position="69"/>
    </location>
</feature>
<dbReference type="InterPro" id="IPR051475">
    <property type="entry name" value="Diverse_Ion_Transporter"/>
</dbReference>
<evidence type="ECO:0000256" key="2">
    <source>
        <dbReference type="ARBA" id="ARBA00022448"/>
    </source>
</evidence>
<protein>
    <recommendedName>
        <fullName evidence="7">Citrate transporter-like domain-containing protein</fullName>
    </recommendedName>
</protein>
<comment type="subcellular location">
    <subcellularLocation>
        <location evidence="1">Membrane</location>
        <topology evidence="1">Multi-pass membrane protein</topology>
    </subcellularLocation>
</comment>
<evidence type="ECO:0000256" key="3">
    <source>
        <dbReference type="ARBA" id="ARBA00022692"/>
    </source>
</evidence>
<dbReference type="EMBL" id="CADCWE010000094">
    <property type="protein sequence ID" value="CAA9537555.1"/>
    <property type="molecule type" value="Genomic_DNA"/>
</dbReference>
<dbReference type="AlphaFoldDB" id="A0A6J4U165"/>
<dbReference type="PANTHER" id="PTHR43568">
    <property type="entry name" value="P PROTEIN"/>
    <property type="match status" value="1"/>
</dbReference>
<feature type="domain" description="Citrate transporter-like" evidence="7">
    <location>
        <begin position="15"/>
        <end position="197"/>
    </location>
</feature>
<keyword evidence="5 6" id="KW-0472">Membrane</keyword>
<evidence type="ECO:0000313" key="8">
    <source>
        <dbReference type="EMBL" id="CAA9537555.1"/>
    </source>
</evidence>
<feature type="transmembrane region" description="Helical" evidence="6">
    <location>
        <begin position="26"/>
        <end position="42"/>
    </location>
</feature>
<name>A0A6J4U165_9BACT</name>